<dbReference type="Proteomes" id="UP000663864">
    <property type="component" value="Unassembled WGS sequence"/>
</dbReference>
<evidence type="ECO:0000313" key="3">
    <source>
        <dbReference type="Proteomes" id="UP000663864"/>
    </source>
</evidence>
<protein>
    <submittedName>
        <fullName evidence="2">Uncharacterized protein</fullName>
    </submittedName>
</protein>
<feature type="region of interest" description="Disordered" evidence="1">
    <location>
        <begin position="1"/>
        <end position="20"/>
    </location>
</feature>
<comment type="caution">
    <text evidence="2">The sequence shown here is derived from an EMBL/GenBank/DDBJ whole genome shotgun (WGS) entry which is preliminary data.</text>
</comment>
<proteinExistence type="predicted"/>
<dbReference type="EMBL" id="CAJNOT010017760">
    <property type="protein sequence ID" value="CAF1552233.1"/>
    <property type="molecule type" value="Genomic_DNA"/>
</dbReference>
<gene>
    <name evidence="2" type="ORF">ZHD862_LOCUS39374</name>
</gene>
<feature type="non-terminal residue" evidence="2">
    <location>
        <position position="1"/>
    </location>
</feature>
<sequence length="36" mass="4299">MIQYVKSFHRDNTNNNNNKNPIDAWLETTMNANNKF</sequence>
<accession>A0A815X758</accession>
<organism evidence="2 3">
    <name type="scientific">Rotaria sordida</name>
    <dbReference type="NCBI Taxonomy" id="392033"/>
    <lineage>
        <taxon>Eukaryota</taxon>
        <taxon>Metazoa</taxon>
        <taxon>Spiralia</taxon>
        <taxon>Gnathifera</taxon>
        <taxon>Rotifera</taxon>
        <taxon>Eurotatoria</taxon>
        <taxon>Bdelloidea</taxon>
        <taxon>Philodinida</taxon>
        <taxon>Philodinidae</taxon>
        <taxon>Rotaria</taxon>
    </lineage>
</organism>
<name>A0A815X758_9BILA</name>
<reference evidence="2" key="1">
    <citation type="submission" date="2021-02" db="EMBL/GenBank/DDBJ databases">
        <authorList>
            <person name="Nowell W R."/>
        </authorList>
    </citation>
    <scope>NUCLEOTIDE SEQUENCE</scope>
</reference>
<dbReference type="AlphaFoldDB" id="A0A815X758"/>
<evidence type="ECO:0000256" key="1">
    <source>
        <dbReference type="SAM" id="MobiDB-lite"/>
    </source>
</evidence>
<feature type="non-terminal residue" evidence="2">
    <location>
        <position position="36"/>
    </location>
</feature>
<evidence type="ECO:0000313" key="2">
    <source>
        <dbReference type="EMBL" id="CAF1552233.1"/>
    </source>
</evidence>